<dbReference type="EMBL" id="PSQE01000007">
    <property type="protein sequence ID" value="RHN48387.1"/>
    <property type="molecule type" value="Genomic_DNA"/>
</dbReference>
<reference evidence="2" key="4">
    <citation type="journal article" date="2018" name="Nat. Plants">
        <title>Whole-genome landscape of Medicago truncatula symbiotic genes.</title>
        <authorList>
            <person name="Pecrix Y."/>
            <person name="Gamas P."/>
            <person name="Carrere S."/>
        </authorList>
    </citation>
    <scope>NUCLEOTIDE SEQUENCE</scope>
    <source>
        <tissue evidence="2">Leaves</tissue>
    </source>
</reference>
<keyword evidence="4" id="KW-1185">Reference proteome</keyword>
<sequence length="85" mass="10370">MKNYLDTVSRIHMKKILKKVNKSESWYLRSTRYKSTESESGNAARRCRVRKLGTELRKWRKRDLGLFGERERERDWALKRKPDKI</sequence>
<reference evidence="3" key="3">
    <citation type="submission" date="2015-04" db="UniProtKB">
        <authorList>
            <consortium name="EnsemblPlants"/>
        </authorList>
    </citation>
    <scope>IDENTIFICATION</scope>
    <source>
        <strain evidence="3">cv. Jemalong A17</strain>
    </source>
</reference>
<reference evidence="1 4" key="2">
    <citation type="journal article" date="2014" name="BMC Genomics">
        <title>An improved genome release (version Mt4.0) for the model legume Medicago truncatula.</title>
        <authorList>
            <person name="Tang H."/>
            <person name="Krishnakumar V."/>
            <person name="Bidwell S."/>
            <person name="Rosen B."/>
            <person name="Chan A."/>
            <person name="Zhou S."/>
            <person name="Gentzbittel L."/>
            <person name="Childs K.L."/>
            <person name="Yandell M."/>
            <person name="Gundlach H."/>
            <person name="Mayer K.F."/>
            <person name="Schwartz D.C."/>
            <person name="Town C.D."/>
        </authorList>
    </citation>
    <scope>GENOME REANNOTATION</scope>
    <source>
        <strain evidence="1">A17</strain>
        <strain evidence="3 4">cv. Jemalong A17</strain>
    </source>
</reference>
<reference evidence="1 4" key="1">
    <citation type="journal article" date="2011" name="Nature">
        <title>The Medicago genome provides insight into the evolution of rhizobial symbioses.</title>
        <authorList>
            <person name="Young N.D."/>
            <person name="Debelle F."/>
            <person name="Oldroyd G.E."/>
            <person name="Geurts R."/>
            <person name="Cannon S.B."/>
            <person name="Udvardi M.K."/>
            <person name="Benedito V.A."/>
            <person name="Mayer K.F."/>
            <person name="Gouzy J."/>
            <person name="Schoof H."/>
            <person name="Van de Peer Y."/>
            <person name="Proost S."/>
            <person name="Cook D.R."/>
            <person name="Meyers B.C."/>
            <person name="Spannagl M."/>
            <person name="Cheung F."/>
            <person name="De Mita S."/>
            <person name="Krishnakumar V."/>
            <person name="Gundlach H."/>
            <person name="Zhou S."/>
            <person name="Mudge J."/>
            <person name="Bharti A.K."/>
            <person name="Murray J.D."/>
            <person name="Naoumkina M.A."/>
            <person name="Rosen B."/>
            <person name="Silverstein K.A."/>
            <person name="Tang H."/>
            <person name="Rombauts S."/>
            <person name="Zhao P.X."/>
            <person name="Zhou P."/>
            <person name="Barbe V."/>
            <person name="Bardou P."/>
            <person name="Bechner M."/>
            <person name="Bellec A."/>
            <person name="Berger A."/>
            <person name="Berges H."/>
            <person name="Bidwell S."/>
            <person name="Bisseling T."/>
            <person name="Choisne N."/>
            <person name="Couloux A."/>
            <person name="Denny R."/>
            <person name="Deshpande S."/>
            <person name="Dai X."/>
            <person name="Doyle J.J."/>
            <person name="Dudez A.M."/>
            <person name="Farmer A.D."/>
            <person name="Fouteau S."/>
            <person name="Franken C."/>
            <person name="Gibelin C."/>
            <person name="Gish J."/>
            <person name="Goldstein S."/>
            <person name="Gonzalez A.J."/>
            <person name="Green P.J."/>
            <person name="Hallab A."/>
            <person name="Hartog M."/>
            <person name="Hua A."/>
            <person name="Humphray S.J."/>
            <person name="Jeong D.H."/>
            <person name="Jing Y."/>
            <person name="Jocker A."/>
            <person name="Kenton S.M."/>
            <person name="Kim D.J."/>
            <person name="Klee K."/>
            <person name="Lai H."/>
            <person name="Lang C."/>
            <person name="Lin S."/>
            <person name="Macmil S.L."/>
            <person name="Magdelenat G."/>
            <person name="Matthews L."/>
            <person name="McCorrison J."/>
            <person name="Monaghan E.L."/>
            <person name="Mun J.H."/>
            <person name="Najar F.Z."/>
            <person name="Nicholson C."/>
            <person name="Noirot C."/>
            <person name="O'Bleness M."/>
            <person name="Paule C.R."/>
            <person name="Poulain J."/>
            <person name="Prion F."/>
            <person name="Qin B."/>
            <person name="Qu C."/>
            <person name="Retzel E.F."/>
            <person name="Riddle C."/>
            <person name="Sallet E."/>
            <person name="Samain S."/>
            <person name="Samson N."/>
            <person name="Sanders I."/>
            <person name="Saurat O."/>
            <person name="Scarpelli C."/>
            <person name="Schiex T."/>
            <person name="Segurens B."/>
            <person name="Severin A.J."/>
            <person name="Sherrier D.J."/>
            <person name="Shi R."/>
            <person name="Sims S."/>
            <person name="Singer S.R."/>
            <person name="Sinharoy S."/>
            <person name="Sterck L."/>
            <person name="Viollet A."/>
            <person name="Wang B.B."/>
            <person name="Wang K."/>
            <person name="Wang M."/>
            <person name="Wang X."/>
            <person name="Warfsmann J."/>
            <person name="Weissenbach J."/>
            <person name="White D.D."/>
            <person name="White J.D."/>
            <person name="Wiley G.B."/>
            <person name="Wincker P."/>
            <person name="Xing Y."/>
            <person name="Yang L."/>
            <person name="Yao Z."/>
            <person name="Ying F."/>
            <person name="Zhai J."/>
            <person name="Zhou L."/>
            <person name="Zuber A."/>
            <person name="Denarie J."/>
            <person name="Dixon R.A."/>
            <person name="May G.D."/>
            <person name="Schwartz D.C."/>
            <person name="Rogers J."/>
            <person name="Quetier F."/>
            <person name="Town C.D."/>
            <person name="Roe B.A."/>
        </authorList>
    </citation>
    <scope>NUCLEOTIDE SEQUENCE [LARGE SCALE GENOMIC DNA]</scope>
    <source>
        <strain evidence="1">A17</strain>
        <strain evidence="3 4">cv. Jemalong A17</strain>
    </source>
</reference>
<gene>
    <name evidence="1" type="ordered locus">MTR_7g100315</name>
    <name evidence="2" type="ORF">MtrunA17_Chr7g0263241</name>
</gene>
<organism evidence="1 4">
    <name type="scientific">Medicago truncatula</name>
    <name type="common">Barrel medic</name>
    <name type="synonym">Medicago tribuloides</name>
    <dbReference type="NCBI Taxonomy" id="3880"/>
    <lineage>
        <taxon>Eukaryota</taxon>
        <taxon>Viridiplantae</taxon>
        <taxon>Streptophyta</taxon>
        <taxon>Embryophyta</taxon>
        <taxon>Tracheophyta</taxon>
        <taxon>Spermatophyta</taxon>
        <taxon>Magnoliopsida</taxon>
        <taxon>eudicotyledons</taxon>
        <taxon>Gunneridae</taxon>
        <taxon>Pentapetalae</taxon>
        <taxon>rosids</taxon>
        <taxon>fabids</taxon>
        <taxon>Fabales</taxon>
        <taxon>Fabaceae</taxon>
        <taxon>Papilionoideae</taxon>
        <taxon>50 kb inversion clade</taxon>
        <taxon>NPAAA clade</taxon>
        <taxon>Hologalegina</taxon>
        <taxon>IRL clade</taxon>
        <taxon>Trifolieae</taxon>
        <taxon>Medicago</taxon>
    </lineage>
</organism>
<proteinExistence type="predicted"/>
<dbReference type="Gramene" id="rna43099">
    <property type="protein sequence ID" value="RHN48387.1"/>
    <property type="gene ID" value="gene43099"/>
</dbReference>
<dbReference type="Proteomes" id="UP000002051">
    <property type="component" value="Unassembled WGS sequence"/>
</dbReference>
<dbReference type="EnsemblPlants" id="KEH24006">
    <property type="protein sequence ID" value="KEH24006"/>
    <property type="gene ID" value="MTR_7g100315"/>
</dbReference>
<evidence type="ECO:0000313" key="3">
    <source>
        <dbReference type="EnsemblPlants" id="KEH24006"/>
    </source>
</evidence>
<evidence type="ECO:0000313" key="1">
    <source>
        <dbReference type="EMBL" id="KEH24006.1"/>
    </source>
</evidence>
<accession>A0A072U3R3</accession>
<name>A0A072U3R3_MEDTR</name>
<dbReference type="EMBL" id="CM001223">
    <property type="protein sequence ID" value="KEH24006.1"/>
    <property type="molecule type" value="Genomic_DNA"/>
</dbReference>
<dbReference type="AlphaFoldDB" id="A0A072U3R3"/>
<evidence type="ECO:0000313" key="4">
    <source>
        <dbReference type="Proteomes" id="UP000002051"/>
    </source>
</evidence>
<protein>
    <submittedName>
        <fullName evidence="1 3">Uncharacterized protein</fullName>
    </submittedName>
</protein>
<evidence type="ECO:0000313" key="2">
    <source>
        <dbReference type="EMBL" id="RHN48387.1"/>
    </source>
</evidence>
<dbReference type="Proteomes" id="UP000265566">
    <property type="component" value="Chromosome 7"/>
</dbReference>
<dbReference type="HOGENOM" id="CLU_2516091_0_0_1"/>